<dbReference type="InterPro" id="IPR050330">
    <property type="entry name" value="Bact_OuterMem_StrucFunc"/>
</dbReference>
<keyword evidence="5 8" id="KW-1133">Transmembrane helix</keyword>
<feature type="transmembrane region" description="Helical" evidence="8">
    <location>
        <begin position="20"/>
        <end position="38"/>
    </location>
</feature>
<evidence type="ECO:0000256" key="5">
    <source>
        <dbReference type="ARBA" id="ARBA00022989"/>
    </source>
</evidence>
<keyword evidence="10" id="KW-0282">Flagellum</keyword>
<dbReference type="Gene3D" id="3.30.1330.60">
    <property type="entry name" value="OmpA-like domain"/>
    <property type="match status" value="1"/>
</dbReference>
<keyword evidence="11" id="KW-1185">Reference proteome</keyword>
<keyword evidence="3" id="KW-1003">Cell membrane</keyword>
<dbReference type="InterPro" id="IPR036737">
    <property type="entry name" value="OmpA-like_sf"/>
</dbReference>
<dbReference type="SUPFAM" id="SSF103088">
    <property type="entry name" value="OmpA-like"/>
    <property type="match status" value="1"/>
</dbReference>
<feature type="domain" description="OmpA-like" evidence="9">
    <location>
        <begin position="145"/>
        <end position="264"/>
    </location>
</feature>
<organism evidence="10 11">
    <name type="scientific">Demequina zhanjiangensis</name>
    <dbReference type="NCBI Taxonomy" id="3051659"/>
    <lineage>
        <taxon>Bacteria</taxon>
        <taxon>Bacillati</taxon>
        <taxon>Actinomycetota</taxon>
        <taxon>Actinomycetes</taxon>
        <taxon>Micrococcales</taxon>
        <taxon>Demequinaceae</taxon>
        <taxon>Demequina</taxon>
    </lineage>
</organism>
<dbReference type="CDD" id="cd07185">
    <property type="entry name" value="OmpA_C-like"/>
    <property type="match status" value="1"/>
</dbReference>
<reference evidence="10" key="1">
    <citation type="submission" date="2023-06" db="EMBL/GenBank/DDBJ databases">
        <title>SYSU T00b26.</title>
        <authorList>
            <person name="Gao L."/>
            <person name="Fang B.-Z."/>
            <person name="Li W.-J."/>
        </authorList>
    </citation>
    <scope>NUCLEOTIDE SEQUENCE</scope>
    <source>
        <strain evidence="10">SYSU T00b26</strain>
    </source>
</reference>
<comment type="similarity">
    <text evidence="2">Belongs to the MotB family.</text>
</comment>
<keyword evidence="10" id="KW-0966">Cell projection</keyword>
<evidence type="ECO:0000256" key="1">
    <source>
        <dbReference type="ARBA" id="ARBA00004162"/>
    </source>
</evidence>
<evidence type="ECO:0000256" key="6">
    <source>
        <dbReference type="ARBA" id="ARBA00023136"/>
    </source>
</evidence>
<comment type="subcellular location">
    <subcellularLocation>
        <location evidence="1">Cell membrane</location>
        <topology evidence="1">Single-pass membrane protein</topology>
    </subcellularLocation>
</comment>
<dbReference type="InterPro" id="IPR006665">
    <property type="entry name" value="OmpA-like"/>
</dbReference>
<evidence type="ECO:0000256" key="7">
    <source>
        <dbReference type="PROSITE-ProRule" id="PRU00473"/>
    </source>
</evidence>
<sequence>MSRKHEEEEHENHERWAVSYADMMTVLVALFIVLYAISQVDQTKFEELRDSLAIGFGHDAPSIISGSSGALTGLESYQIAPDFVGVAHEGSDGSNDAEGQYTQDQLDYLEAASEYEDLNAVQAKLESLLESKGLEADVTFQIDERGLIIGLVGSNVFFAPDDAAMTARARRVVDALAGPLDRQPRLLSIEGHANVLPSANYPTNWELSSARATQVLRRFVEHGGIPSTQISATGYGDSRPIAKGTSEAALTANRRVDIVVESGASEEIRALVPEIAAAIEEGSVTHKELQAELAALRAEGMGDL</sequence>
<keyword evidence="4 8" id="KW-0812">Transmembrane</keyword>
<evidence type="ECO:0000313" key="11">
    <source>
        <dbReference type="Proteomes" id="UP001172738"/>
    </source>
</evidence>
<evidence type="ECO:0000256" key="8">
    <source>
        <dbReference type="SAM" id="Phobius"/>
    </source>
</evidence>
<dbReference type="RefSeq" id="WP_301126857.1">
    <property type="nucleotide sequence ID" value="NZ_JAUHPV010000002.1"/>
</dbReference>
<dbReference type="EMBL" id="JAUHPV010000002">
    <property type="protein sequence ID" value="MDN4472367.1"/>
    <property type="molecule type" value="Genomic_DNA"/>
</dbReference>
<dbReference type="PANTHER" id="PTHR30329">
    <property type="entry name" value="STATOR ELEMENT OF FLAGELLAR MOTOR COMPLEX"/>
    <property type="match status" value="1"/>
</dbReference>
<gene>
    <name evidence="10" type="ORF">QQX04_05105</name>
</gene>
<keyword evidence="10" id="KW-0969">Cilium</keyword>
<evidence type="ECO:0000313" key="10">
    <source>
        <dbReference type="EMBL" id="MDN4472367.1"/>
    </source>
</evidence>
<dbReference type="InterPro" id="IPR025713">
    <property type="entry name" value="MotB-like_N_dom"/>
</dbReference>
<dbReference type="Pfam" id="PF00691">
    <property type="entry name" value="OmpA"/>
    <property type="match status" value="1"/>
</dbReference>
<keyword evidence="6 7" id="KW-0472">Membrane</keyword>
<evidence type="ECO:0000256" key="4">
    <source>
        <dbReference type="ARBA" id="ARBA00022692"/>
    </source>
</evidence>
<name>A0ABT8FZT6_9MICO</name>
<evidence type="ECO:0000256" key="2">
    <source>
        <dbReference type="ARBA" id="ARBA00008914"/>
    </source>
</evidence>
<dbReference type="Proteomes" id="UP001172738">
    <property type="component" value="Unassembled WGS sequence"/>
</dbReference>
<evidence type="ECO:0000256" key="3">
    <source>
        <dbReference type="ARBA" id="ARBA00022475"/>
    </source>
</evidence>
<proteinExistence type="inferred from homology"/>
<protein>
    <submittedName>
        <fullName evidence="10">Flagellar motor protein MotB</fullName>
    </submittedName>
</protein>
<dbReference type="Pfam" id="PF13677">
    <property type="entry name" value="MotB_plug"/>
    <property type="match status" value="1"/>
</dbReference>
<accession>A0ABT8FZT6</accession>
<dbReference type="PROSITE" id="PS51123">
    <property type="entry name" value="OMPA_2"/>
    <property type="match status" value="1"/>
</dbReference>
<evidence type="ECO:0000259" key="9">
    <source>
        <dbReference type="PROSITE" id="PS51123"/>
    </source>
</evidence>
<comment type="caution">
    <text evidence="10">The sequence shown here is derived from an EMBL/GenBank/DDBJ whole genome shotgun (WGS) entry which is preliminary data.</text>
</comment>
<dbReference type="PANTHER" id="PTHR30329:SF21">
    <property type="entry name" value="LIPOPROTEIN YIAD-RELATED"/>
    <property type="match status" value="1"/>
</dbReference>